<reference evidence="2" key="1">
    <citation type="submission" date="2012-06" db="EMBL/GenBank/DDBJ databases">
        <title>Complete sequence of chromosome of Desulfomonile tiedjei DSM 6799.</title>
        <authorList>
            <person name="Lucas S."/>
            <person name="Copeland A."/>
            <person name="Lapidus A."/>
            <person name="Glavina del Rio T."/>
            <person name="Dalin E."/>
            <person name="Tice H."/>
            <person name="Bruce D."/>
            <person name="Goodwin L."/>
            <person name="Pitluck S."/>
            <person name="Peters L."/>
            <person name="Ovchinnikova G."/>
            <person name="Zeytun A."/>
            <person name="Lu M."/>
            <person name="Kyrpides N."/>
            <person name="Mavromatis K."/>
            <person name="Ivanova N."/>
            <person name="Brettin T."/>
            <person name="Detter J.C."/>
            <person name="Han C."/>
            <person name="Larimer F."/>
            <person name="Land M."/>
            <person name="Hauser L."/>
            <person name="Markowitz V."/>
            <person name="Cheng J.-F."/>
            <person name="Hugenholtz P."/>
            <person name="Woyke T."/>
            <person name="Wu D."/>
            <person name="Spring S."/>
            <person name="Schroeder M."/>
            <person name="Brambilla E."/>
            <person name="Klenk H.-P."/>
            <person name="Eisen J.A."/>
        </authorList>
    </citation>
    <scope>NUCLEOTIDE SEQUENCE [LARGE SCALE GENOMIC DNA]</scope>
    <source>
        <strain evidence="2">ATCC 49306 / DSM 6799 / DCB-1</strain>
    </source>
</reference>
<dbReference type="AlphaFoldDB" id="I4C007"/>
<dbReference type="Proteomes" id="UP000006055">
    <property type="component" value="Chromosome"/>
</dbReference>
<dbReference type="SUPFAM" id="SSF56784">
    <property type="entry name" value="HAD-like"/>
    <property type="match status" value="1"/>
</dbReference>
<organism evidence="1 2">
    <name type="scientific">Desulfomonile tiedjei (strain ATCC 49306 / DSM 6799 / DCB-1)</name>
    <dbReference type="NCBI Taxonomy" id="706587"/>
    <lineage>
        <taxon>Bacteria</taxon>
        <taxon>Pseudomonadati</taxon>
        <taxon>Thermodesulfobacteriota</taxon>
        <taxon>Desulfomonilia</taxon>
        <taxon>Desulfomonilales</taxon>
        <taxon>Desulfomonilaceae</taxon>
        <taxon>Desulfomonile</taxon>
    </lineage>
</organism>
<accession>I4C007</accession>
<proteinExistence type="predicted"/>
<protein>
    <recommendedName>
        <fullName evidence="3">Phosphatase</fullName>
    </recommendedName>
</protein>
<sequence>MPHSDYIAVFSSDWSECLSPNGPFDPIAFNYPEYEESLKRIFREYTGNRISLKQAVQEIEALLPEKFTSDRMDAYLDAHFETYYRVPELIEWCLSRGILFMINTTGTQGYFQRAFAKNLLPRVPVVAANPFISFPGNDEGIDFTHHVQEIDDKAKNTRLVMESLGFPANRLIIMGDSGGDGPHFEWGASVGAYLIGSMTKSSLSEYCRTRGIRINKKFGLSYASGESRNVDLELQANFMDLMILIEDIFDI</sequence>
<dbReference type="Gene3D" id="3.90.1470.20">
    <property type="match status" value="1"/>
</dbReference>
<gene>
    <name evidence="1" type="ordered locus">Desti_0152</name>
</gene>
<dbReference type="InterPro" id="IPR036412">
    <property type="entry name" value="HAD-like_sf"/>
</dbReference>
<keyword evidence="2" id="KW-1185">Reference proteome</keyword>
<name>I4C007_DESTA</name>
<dbReference type="STRING" id="706587.Desti_0152"/>
<dbReference type="InterPro" id="IPR023214">
    <property type="entry name" value="HAD_sf"/>
</dbReference>
<evidence type="ECO:0000313" key="1">
    <source>
        <dbReference type="EMBL" id="AFM22898.1"/>
    </source>
</evidence>
<dbReference type="HOGENOM" id="CLU_1105756_0_0_7"/>
<dbReference type="EMBL" id="CP003360">
    <property type="protein sequence ID" value="AFM22898.1"/>
    <property type="molecule type" value="Genomic_DNA"/>
</dbReference>
<dbReference type="RefSeq" id="WP_014808057.1">
    <property type="nucleotide sequence ID" value="NC_018025.1"/>
</dbReference>
<evidence type="ECO:0008006" key="3">
    <source>
        <dbReference type="Google" id="ProtNLM"/>
    </source>
</evidence>
<evidence type="ECO:0000313" key="2">
    <source>
        <dbReference type="Proteomes" id="UP000006055"/>
    </source>
</evidence>
<dbReference type="OrthoDB" id="5499841at2"/>
<dbReference type="Gene3D" id="3.40.50.1000">
    <property type="entry name" value="HAD superfamily/HAD-like"/>
    <property type="match status" value="1"/>
</dbReference>
<dbReference type="KEGG" id="dti:Desti_0152"/>